<proteinExistence type="predicted"/>
<accession>A0A0F9TRE6</accession>
<reference evidence="1" key="1">
    <citation type="journal article" date="2015" name="Nature">
        <title>Complex archaea that bridge the gap between prokaryotes and eukaryotes.</title>
        <authorList>
            <person name="Spang A."/>
            <person name="Saw J.H."/>
            <person name="Jorgensen S.L."/>
            <person name="Zaremba-Niedzwiedzka K."/>
            <person name="Martijn J."/>
            <person name="Lind A.E."/>
            <person name="van Eijk R."/>
            <person name="Schleper C."/>
            <person name="Guy L."/>
            <person name="Ettema T.J."/>
        </authorList>
    </citation>
    <scope>NUCLEOTIDE SEQUENCE</scope>
</reference>
<comment type="caution">
    <text evidence="1">The sequence shown here is derived from an EMBL/GenBank/DDBJ whole genome shotgun (WGS) entry which is preliminary data.</text>
</comment>
<name>A0A0F9TRE6_9ZZZZ</name>
<gene>
    <name evidence="1" type="ORF">LCGC14_0359320</name>
</gene>
<evidence type="ECO:0000313" key="1">
    <source>
        <dbReference type="EMBL" id="KKN77517.1"/>
    </source>
</evidence>
<sequence>MILRDKINWAYCPELNFEKMHKKFLFKPKYIRICSTESDKDFTEITHQVSWGYWIIWFSKLLPGNDNW</sequence>
<protein>
    <submittedName>
        <fullName evidence="1">Uncharacterized protein</fullName>
    </submittedName>
</protein>
<organism evidence="1">
    <name type="scientific">marine sediment metagenome</name>
    <dbReference type="NCBI Taxonomy" id="412755"/>
    <lineage>
        <taxon>unclassified sequences</taxon>
        <taxon>metagenomes</taxon>
        <taxon>ecological metagenomes</taxon>
    </lineage>
</organism>
<dbReference type="AlphaFoldDB" id="A0A0F9TRE6"/>
<dbReference type="EMBL" id="LAZR01000277">
    <property type="protein sequence ID" value="KKN77517.1"/>
    <property type="molecule type" value="Genomic_DNA"/>
</dbReference>